<proteinExistence type="predicted"/>
<evidence type="ECO:0000313" key="2">
    <source>
        <dbReference type="Proteomes" id="UP000624709"/>
    </source>
</evidence>
<sequence>MFGLVLVVSVIGVGLSRAWLGDGDGAAAGAFTVAHPVVMSSETATVRRMSVVTMSGAVAPSARRWSPAR</sequence>
<dbReference type="EMBL" id="BOMS01000065">
    <property type="protein sequence ID" value="GIE68479.1"/>
    <property type="molecule type" value="Genomic_DNA"/>
</dbReference>
<evidence type="ECO:0000313" key="1">
    <source>
        <dbReference type="EMBL" id="GIE68479.1"/>
    </source>
</evidence>
<keyword evidence="2" id="KW-1185">Reference proteome</keyword>
<comment type="caution">
    <text evidence="1">The sequence shown here is derived from an EMBL/GenBank/DDBJ whole genome shotgun (WGS) entry which is preliminary data.</text>
</comment>
<gene>
    <name evidence="1" type="ORF">Apa02nite_045870</name>
</gene>
<dbReference type="Proteomes" id="UP000624709">
    <property type="component" value="Unassembled WGS sequence"/>
</dbReference>
<name>A0ABQ4BCR3_9ACTN</name>
<protein>
    <submittedName>
        <fullName evidence="1">Uncharacterized protein</fullName>
    </submittedName>
</protein>
<organism evidence="1 2">
    <name type="scientific">Actinoplanes palleronii</name>
    <dbReference type="NCBI Taxonomy" id="113570"/>
    <lineage>
        <taxon>Bacteria</taxon>
        <taxon>Bacillati</taxon>
        <taxon>Actinomycetota</taxon>
        <taxon>Actinomycetes</taxon>
        <taxon>Micromonosporales</taxon>
        <taxon>Micromonosporaceae</taxon>
        <taxon>Actinoplanes</taxon>
    </lineage>
</organism>
<accession>A0ABQ4BCR3</accession>
<reference evidence="1 2" key="1">
    <citation type="submission" date="2021-01" db="EMBL/GenBank/DDBJ databases">
        <title>Whole genome shotgun sequence of Actinoplanes palleronii NBRC 14916.</title>
        <authorList>
            <person name="Komaki H."/>
            <person name="Tamura T."/>
        </authorList>
    </citation>
    <scope>NUCLEOTIDE SEQUENCE [LARGE SCALE GENOMIC DNA]</scope>
    <source>
        <strain evidence="1 2">NBRC 14916</strain>
    </source>
</reference>